<name>A0AA48LYT0_9ZZZZ</name>
<proteinExistence type="predicted"/>
<evidence type="ECO:0000313" key="1">
    <source>
        <dbReference type="EMBL" id="CAJ0864701.1"/>
    </source>
</evidence>
<dbReference type="EMBL" id="OY288114">
    <property type="protein sequence ID" value="CAJ0864701.1"/>
    <property type="molecule type" value="Genomic_DNA"/>
</dbReference>
<reference evidence="1" key="1">
    <citation type="submission" date="2023-07" db="EMBL/GenBank/DDBJ databases">
        <authorList>
            <person name="Pelsma A.J. K."/>
        </authorList>
    </citation>
    <scope>NUCLEOTIDE SEQUENCE</scope>
</reference>
<sequence>MSKRKRLLAILLLSAVAMATGDAWALRRTHMIYPKHATHLGPWVEEGWQREDWSRTPAVRDWDFSAPWSYDPATGYPSSTAEYPWGYTTPFVRVGRKCIASEFNISPGGNEVRYQRVMPIYYCN</sequence>
<dbReference type="AlphaFoldDB" id="A0AA48LYT0"/>
<organism evidence="1">
    <name type="scientific">freshwater sediment metagenome</name>
    <dbReference type="NCBI Taxonomy" id="556182"/>
    <lineage>
        <taxon>unclassified sequences</taxon>
        <taxon>metagenomes</taxon>
        <taxon>ecological metagenomes</taxon>
    </lineage>
</organism>
<protein>
    <submittedName>
        <fullName evidence="1">Uncharacterized protein</fullName>
    </submittedName>
</protein>
<accession>A0AA48LYT0</accession>
<gene>
    <name evidence="1" type="ORF">AMST5_01699</name>
</gene>